<accession>A0ABV9M516</accession>
<comment type="caution">
    <text evidence="3">The sequence shown here is derived from an EMBL/GenBank/DDBJ whole genome shotgun (WGS) entry which is preliminary data.</text>
</comment>
<gene>
    <name evidence="3" type="ORF">ACFO3L_08545</name>
</gene>
<evidence type="ECO:0000259" key="2">
    <source>
        <dbReference type="Pfam" id="PF05378"/>
    </source>
</evidence>
<keyword evidence="4" id="KW-1185">Reference proteome</keyword>
<evidence type="ECO:0000259" key="1">
    <source>
        <dbReference type="Pfam" id="PF01968"/>
    </source>
</evidence>
<dbReference type="PANTHER" id="PTHR11365:SF23">
    <property type="entry name" value="HYPOTHETICAL 5-OXOPROLINASE (EUROFUNG)-RELATED"/>
    <property type="match status" value="1"/>
</dbReference>
<reference evidence="4" key="1">
    <citation type="journal article" date="2019" name="Int. J. Syst. Evol. Microbiol.">
        <title>The Global Catalogue of Microorganisms (GCM) 10K type strain sequencing project: providing services to taxonomists for standard genome sequencing and annotation.</title>
        <authorList>
            <consortium name="The Broad Institute Genomics Platform"/>
            <consortium name="The Broad Institute Genome Sequencing Center for Infectious Disease"/>
            <person name="Wu L."/>
            <person name="Ma J."/>
        </authorList>
    </citation>
    <scope>NUCLEOTIDE SEQUENCE [LARGE SCALE GENOMIC DNA]</scope>
    <source>
        <strain evidence="4">CGMCC 1.19061</strain>
    </source>
</reference>
<sequence length="719" mass="77888">MKKYRVGIDVGGTFTDAVAVDNETYQLVGQVKVPTTHDDIHGVSAGIVKALDKLMDEYQIAAEQITFIAHGTTQATNALLEGDVSKVGVVTMGKGIEGWKSKIDTNMGKIEIAEGKFLNTSNHYINSTKNIQTEMRNVCQKIKNEGLDSVVISEAFSVDNPENEESCALIARKQGLQATASHDVSKLYGLKVRTRTAVVNASILPRMMETADMTESSIKRANIKSPLMIMRCDGGVMTIDEVRTRPILTILSGPAAGVAGALMYEKLTDGIFLEVGGTSTDISCVKDGNVVLKYSSIGGHKTYLNSLDVRTVGIGGGSMVRIDSHHKITDVGPRSAHIAALDYEVFANAEDIQNPVLKAISPLPGDPTYAYIECSNGKEYSLTLTGAANICGYIPEEDYAHGNLEAAIKAWEPLAKAMNLSVKETAEMVLDLSAKRNGEVVSQMIKDYGLLHEEITMVGGGGGASSVVPHLANKLGVNFKIAENASVISPIGVALALVRDMVERTVTDPTEQDIMSIRKEAIQMAINSGATEDSIEVKIEIDSQQNKLRAIATGATELRSKTLGGRKKTEQELKEIVADNLKQNVNQINICGKNDYFTVLSSTRQKKHLLFFRKEYTPVRVVDYEGVIRLQKVNSTVVTTPLSKWKSTVDHLIAENIVYGDGGEEIPNIYIIDDARIIDLSGMRDASQILSLCEAELKASSGKSDLIVICTLTTENQRG</sequence>
<dbReference type="Pfam" id="PF01968">
    <property type="entry name" value="Hydantoinase_A"/>
    <property type="match status" value="1"/>
</dbReference>
<dbReference type="Proteomes" id="UP001596026">
    <property type="component" value="Unassembled WGS sequence"/>
</dbReference>
<evidence type="ECO:0000313" key="3">
    <source>
        <dbReference type="EMBL" id="MFC4710650.1"/>
    </source>
</evidence>
<dbReference type="InterPro" id="IPR002821">
    <property type="entry name" value="Hydantoinase_A"/>
</dbReference>
<feature type="domain" description="Hydantoinase A/oxoprolinase" evidence="1">
    <location>
        <begin position="193"/>
        <end position="500"/>
    </location>
</feature>
<organism evidence="3 4">
    <name type="scientific">Enterococcus eurekensis</name>
    <dbReference type="NCBI Taxonomy" id="1159753"/>
    <lineage>
        <taxon>Bacteria</taxon>
        <taxon>Bacillati</taxon>
        <taxon>Bacillota</taxon>
        <taxon>Bacilli</taxon>
        <taxon>Lactobacillales</taxon>
        <taxon>Enterococcaceae</taxon>
        <taxon>Enterococcus</taxon>
    </lineage>
</organism>
<feature type="domain" description="Hydantoinase/oxoprolinase N-terminal" evidence="2">
    <location>
        <begin position="5"/>
        <end position="174"/>
    </location>
</feature>
<dbReference type="InterPro" id="IPR045079">
    <property type="entry name" value="Oxoprolinase-like"/>
</dbReference>
<dbReference type="EMBL" id="JBHSGT010000054">
    <property type="protein sequence ID" value="MFC4710650.1"/>
    <property type="molecule type" value="Genomic_DNA"/>
</dbReference>
<dbReference type="InterPro" id="IPR008040">
    <property type="entry name" value="Hydant_A_N"/>
</dbReference>
<evidence type="ECO:0000313" key="4">
    <source>
        <dbReference type="Proteomes" id="UP001596026"/>
    </source>
</evidence>
<dbReference type="InterPro" id="IPR043129">
    <property type="entry name" value="ATPase_NBD"/>
</dbReference>
<proteinExistence type="predicted"/>
<dbReference type="RefSeq" id="WP_379965998.1">
    <property type="nucleotide sequence ID" value="NZ_JBHSGT010000054.1"/>
</dbReference>
<protein>
    <submittedName>
        <fullName evidence="3">Hydantoinase/oxoprolinase family protein</fullName>
    </submittedName>
</protein>
<name>A0ABV9M516_9ENTE</name>
<dbReference type="Gene3D" id="3.30.420.40">
    <property type="match status" value="1"/>
</dbReference>
<dbReference type="SUPFAM" id="SSF53067">
    <property type="entry name" value="Actin-like ATPase domain"/>
    <property type="match status" value="1"/>
</dbReference>
<dbReference type="Pfam" id="PF05378">
    <property type="entry name" value="Hydant_A_N"/>
    <property type="match status" value="1"/>
</dbReference>
<dbReference type="PANTHER" id="PTHR11365">
    <property type="entry name" value="5-OXOPROLINASE RELATED"/>
    <property type="match status" value="1"/>
</dbReference>